<reference evidence="1 2" key="1">
    <citation type="journal article" date="2010" name="J. Bacteriol.">
        <title>Genome sequence of the milbemycin-producing bacterium Streptomyces bingchenggensis.</title>
        <authorList>
            <person name="Wang X.J."/>
            <person name="Yan Y.J."/>
            <person name="Zhang B."/>
            <person name="An J."/>
            <person name="Wang J.J."/>
            <person name="Tian J."/>
            <person name="Jiang L."/>
            <person name="Chen Y.H."/>
            <person name="Huang S.X."/>
            <person name="Yin M."/>
            <person name="Zhang J."/>
            <person name="Gao A.L."/>
            <person name="Liu C.X."/>
            <person name="Zhu Z.X."/>
            <person name="Xiang W.S."/>
        </authorList>
    </citation>
    <scope>NUCLEOTIDE SEQUENCE [LARGE SCALE GENOMIC DNA]</scope>
    <source>
        <strain evidence="1 2">BCW-1</strain>
    </source>
</reference>
<dbReference type="Proteomes" id="UP000000377">
    <property type="component" value="Chromosome"/>
</dbReference>
<dbReference type="STRING" id="749414.SBI_02808"/>
<protein>
    <submittedName>
        <fullName evidence="1">Uncharacterized protein</fullName>
    </submittedName>
</protein>
<organism evidence="1 2">
    <name type="scientific">Streptomyces bingchenggensis (strain BCW-1)</name>
    <dbReference type="NCBI Taxonomy" id="749414"/>
    <lineage>
        <taxon>Bacteria</taxon>
        <taxon>Bacillati</taxon>
        <taxon>Actinomycetota</taxon>
        <taxon>Actinomycetes</taxon>
        <taxon>Kitasatosporales</taxon>
        <taxon>Streptomycetaceae</taxon>
        <taxon>Streptomyces</taxon>
    </lineage>
</organism>
<dbReference type="HOGENOM" id="CLU_2810429_0_0_11"/>
<keyword evidence="2" id="KW-1185">Reference proteome</keyword>
<sequence>MSCRATARVETRWAVGPGIASCATYCAVAGTVTAASAAMAVSTAWDQRPADSARVCTPRTVSRTTGR</sequence>
<dbReference type="EMBL" id="CP002047">
    <property type="protein sequence ID" value="ADI05929.1"/>
    <property type="molecule type" value="Genomic_DNA"/>
</dbReference>
<evidence type="ECO:0000313" key="1">
    <source>
        <dbReference type="EMBL" id="ADI05929.1"/>
    </source>
</evidence>
<accession>D7C2P6</accession>
<dbReference type="AlphaFoldDB" id="D7C2P6"/>
<proteinExistence type="predicted"/>
<gene>
    <name evidence="1" type="ordered locus">SBI_02808</name>
</gene>
<evidence type="ECO:0000313" key="2">
    <source>
        <dbReference type="Proteomes" id="UP000000377"/>
    </source>
</evidence>
<dbReference type="KEGG" id="sbh:SBI_02808"/>
<name>D7C2P6_STRBB</name>